<evidence type="ECO:0000256" key="6">
    <source>
        <dbReference type="ARBA" id="ARBA00022490"/>
    </source>
</evidence>
<comment type="similarity">
    <text evidence="3 15">Belongs to the AIR synthase family.</text>
</comment>
<dbReference type="Gene3D" id="3.90.650.10">
    <property type="entry name" value="PurM-like C-terminal domain"/>
    <property type="match status" value="1"/>
</dbReference>
<dbReference type="PANTHER" id="PTHR10520">
    <property type="entry name" value="TRIFUNCTIONAL PURINE BIOSYNTHETIC PROTEIN ADENOSINE-3-RELATED"/>
    <property type="match status" value="1"/>
</dbReference>
<dbReference type="FunFam" id="3.30.1330.10:FF:000001">
    <property type="entry name" value="Phosphoribosylformylglycinamidine cyclo-ligase"/>
    <property type="match status" value="1"/>
</dbReference>
<dbReference type="NCBIfam" id="TIGR00878">
    <property type="entry name" value="purM"/>
    <property type="match status" value="1"/>
</dbReference>
<evidence type="ECO:0000256" key="15">
    <source>
        <dbReference type="HAMAP-Rule" id="MF_00741"/>
    </source>
</evidence>
<accession>A0A2T0JZT1</accession>
<dbReference type="EMBL" id="PVMZ01000021">
    <property type="protein sequence ID" value="PRX16016.1"/>
    <property type="molecule type" value="Genomic_DNA"/>
</dbReference>
<dbReference type="GO" id="GO:0004641">
    <property type="term" value="F:phosphoribosylformylglycinamidine cyclo-ligase activity"/>
    <property type="evidence" value="ECO:0007669"/>
    <property type="project" value="UniProtKB-UniRule"/>
</dbReference>
<keyword evidence="7 15" id="KW-0436">Ligase</keyword>
<protein>
    <recommendedName>
        <fullName evidence="5 15">Phosphoribosylformylglycinamidine cyclo-ligase</fullName>
        <ecNumber evidence="4 15">6.3.3.1</ecNumber>
    </recommendedName>
    <alternativeName>
        <fullName evidence="12 15">AIR synthase</fullName>
    </alternativeName>
    <alternativeName>
        <fullName evidence="13 15">AIRS</fullName>
    </alternativeName>
    <alternativeName>
        <fullName evidence="11 15">Phosphoribosyl-aminoimidazole synthetase</fullName>
    </alternativeName>
</protein>
<dbReference type="FunFam" id="3.90.650.10:FF:000011">
    <property type="entry name" value="Phosphoribosylformylglycinamidine cyclo-ligase"/>
    <property type="match status" value="1"/>
</dbReference>
<comment type="caution">
    <text evidence="19">The sequence shown here is derived from an EMBL/GenBank/DDBJ whole genome shotgun (WGS) entry which is preliminary data.</text>
</comment>
<comment type="catalytic activity">
    <reaction evidence="14 15">
        <text>2-formamido-N(1)-(5-O-phospho-beta-D-ribosyl)acetamidine + ATP = 5-amino-1-(5-phospho-beta-D-ribosyl)imidazole + ADP + phosphate + H(+)</text>
        <dbReference type="Rhea" id="RHEA:23032"/>
        <dbReference type="ChEBI" id="CHEBI:15378"/>
        <dbReference type="ChEBI" id="CHEBI:30616"/>
        <dbReference type="ChEBI" id="CHEBI:43474"/>
        <dbReference type="ChEBI" id="CHEBI:137981"/>
        <dbReference type="ChEBI" id="CHEBI:147287"/>
        <dbReference type="ChEBI" id="CHEBI:456216"/>
        <dbReference type="EC" id="6.3.3.1"/>
    </reaction>
</comment>
<evidence type="ECO:0000313" key="19">
    <source>
        <dbReference type="EMBL" id="PRX16016.1"/>
    </source>
</evidence>
<evidence type="ECO:0000256" key="14">
    <source>
        <dbReference type="ARBA" id="ARBA00049057"/>
    </source>
</evidence>
<comment type="pathway">
    <text evidence="2 15">Purine metabolism; IMP biosynthesis via de novo pathway; 5-amino-1-(5-phospho-D-ribosyl)imidazole from N(2)-formyl-N(1)-(5-phospho-D-ribosyl)glycinamide: step 2/2.</text>
</comment>
<evidence type="ECO:0000256" key="1">
    <source>
        <dbReference type="ARBA" id="ARBA00004496"/>
    </source>
</evidence>
<dbReference type="GO" id="GO:0005829">
    <property type="term" value="C:cytosol"/>
    <property type="evidence" value="ECO:0007669"/>
    <property type="project" value="TreeGrafter"/>
</dbReference>
<feature type="region of interest" description="Disordered" evidence="16">
    <location>
        <begin position="1"/>
        <end position="33"/>
    </location>
</feature>
<evidence type="ECO:0000256" key="7">
    <source>
        <dbReference type="ARBA" id="ARBA00022598"/>
    </source>
</evidence>
<keyword evidence="9 15" id="KW-0658">Purine biosynthesis</keyword>
<dbReference type="OrthoDB" id="9777881at2"/>
<evidence type="ECO:0000259" key="17">
    <source>
        <dbReference type="Pfam" id="PF00586"/>
    </source>
</evidence>
<dbReference type="PANTHER" id="PTHR10520:SF12">
    <property type="entry name" value="TRIFUNCTIONAL PURINE BIOSYNTHETIC PROTEIN ADENOSINE-3"/>
    <property type="match status" value="1"/>
</dbReference>
<evidence type="ECO:0000256" key="5">
    <source>
        <dbReference type="ARBA" id="ARBA00020367"/>
    </source>
</evidence>
<evidence type="ECO:0000313" key="20">
    <source>
        <dbReference type="Proteomes" id="UP000239415"/>
    </source>
</evidence>
<evidence type="ECO:0000259" key="18">
    <source>
        <dbReference type="Pfam" id="PF02769"/>
    </source>
</evidence>
<dbReference type="EC" id="6.3.3.1" evidence="4 15"/>
<evidence type="ECO:0000256" key="4">
    <source>
        <dbReference type="ARBA" id="ARBA00013047"/>
    </source>
</evidence>
<dbReference type="InterPro" id="IPR016188">
    <property type="entry name" value="PurM-like_N"/>
</dbReference>
<gene>
    <name evidence="15" type="primary">purM</name>
    <name evidence="19" type="ORF">CLV67_12163</name>
</gene>
<dbReference type="RefSeq" id="WP_106327642.1">
    <property type="nucleotide sequence ID" value="NZ_BOMO01000087.1"/>
</dbReference>
<dbReference type="UniPathway" id="UPA00074">
    <property type="reaction ID" value="UER00129"/>
</dbReference>
<keyword evidence="8 15" id="KW-0547">Nucleotide-binding</keyword>
<dbReference type="SUPFAM" id="SSF55326">
    <property type="entry name" value="PurM N-terminal domain-like"/>
    <property type="match status" value="1"/>
</dbReference>
<dbReference type="SUPFAM" id="SSF56042">
    <property type="entry name" value="PurM C-terminal domain-like"/>
    <property type="match status" value="1"/>
</dbReference>
<dbReference type="Gene3D" id="3.30.1330.10">
    <property type="entry name" value="PurM-like, N-terminal domain"/>
    <property type="match status" value="1"/>
</dbReference>
<feature type="domain" description="PurM-like N-terminal" evidence="17">
    <location>
        <begin position="90"/>
        <end position="194"/>
    </location>
</feature>
<sequence length="383" mass="40449">MTHVSERSSAGSNGAEGGDRQPWTAGSARGPRKRSATYAAAGVSIEAGDRAVELLKSKVRKTTRPEVIGDLGGFSGLFRLNTAKYKSPILASSTDGVGTKLVIAQQLDIHDTIGIDLVAMVVDDLVACGAEPLFLLDYIACGEVVPDKVAEIGAGIADGCRYAGCALLGGETAEHPGVLRPDEYDVSATGVGVVEESEILGKDRVELGDAVIAMRSSGLHSNGYSLVRHVLLGAGRMRLDTVVDDFGTQRTLGEELLTPTKIYAKDCLGLIEETDVRAFSHVTGGGIPGNLNRVLPTTMDAVVDRSTWRPQPIFDLIQAKGRIEDSEMEATFNMGVGMFAIVSSDDADRAMAYLTGRGVEAWQVGEVVEGSGEVQMLGSYTRG</sequence>
<dbReference type="GO" id="GO:0004637">
    <property type="term" value="F:phosphoribosylamine-glycine ligase activity"/>
    <property type="evidence" value="ECO:0007669"/>
    <property type="project" value="TreeGrafter"/>
</dbReference>
<evidence type="ECO:0000256" key="9">
    <source>
        <dbReference type="ARBA" id="ARBA00022755"/>
    </source>
</evidence>
<feature type="domain" description="PurM-like C-terminal" evidence="18">
    <location>
        <begin position="208"/>
        <end position="372"/>
    </location>
</feature>
<dbReference type="InterPro" id="IPR036921">
    <property type="entry name" value="PurM-like_N_sf"/>
</dbReference>
<dbReference type="GO" id="GO:0046084">
    <property type="term" value="P:adenine biosynthetic process"/>
    <property type="evidence" value="ECO:0007669"/>
    <property type="project" value="TreeGrafter"/>
</dbReference>
<dbReference type="Pfam" id="PF00586">
    <property type="entry name" value="AIRS"/>
    <property type="match status" value="1"/>
</dbReference>
<keyword evidence="20" id="KW-1185">Reference proteome</keyword>
<reference evidence="19 20" key="1">
    <citation type="submission" date="2018-03" db="EMBL/GenBank/DDBJ databases">
        <title>Genomic Encyclopedia of Archaeal and Bacterial Type Strains, Phase II (KMG-II): from individual species to whole genera.</title>
        <authorList>
            <person name="Goeker M."/>
        </authorList>
    </citation>
    <scope>NUCLEOTIDE SEQUENCE [LARGE SCALE GENOMIC DNA]</scope>
    <source>
        <strain evidence="19 20">DSM 43146</strain>
    </source>
</reference>
<evidence type="ECO:0000256" key="12">
    <source>
        <dbReference type="ARBA" id="ARBA00032931"/>
    </source>
</evidence>
<comment type="subcellular location">
    <subcellularLocation>
        <location evidence="1 15">Cytoplasm</location>
    </subcellularLocation>
</comment>
<dbReference type="CDD" id="cd02196">
    <property type="entry name" value="PurM"/>
    <property type="match status" value="1"/>
</dbReference>
<dbReference type="InterPro" id="IPR036676">
    <property type="entry name" value="PurM-like_C_sf"/>
</dbReference>
<dbReference type="InterPro" id="IPR004733">
    <property type="entry name" value="PurM_cligase"/>
</dbReference>
<dbReference type="HAMAP" id="MF_00741">
    <property type="entry name" value="AIRS"/>
    <property type="match status" value="1"/>
</dbReference>
<keyword evidence="10 15" id="KW-0067">ATP-binding</keyword>
<dbReference type="AlphaFoldDB" id="A0A2T0JZT1"/>
<name>A0A2T0JZT1_9ACTN</name>
<evidence type="ECO:0000256" key="8">
    <source>
        <dbReference type="ARBA" id="ARBA00022741"/>
    </source>
</evidence>
<keyword evidence="6 15" id="KW-0963">Cytoplasm</keyword>
<dbReference type="Proteomes" id="UP000239415">
    <property type="component" value="Unassembled WGS sequence"/>
</dbReference>
<dbReference type="GO" id="GO:0006189">
    <property type="term" value="P:'de novo' IMP biosynthetic process"/>
    <property type="evidence" value="ECO:0007669"/>
    <property type="project" value="UniProtKB-UniRule"/>
</dbReference>
<evidence type="ECO:0000256" key="13">
    <source>
        <dbReference type="ARBA" id="ARBA00033093"/>
    </source>
</evidence>
<dbReference type="Pfam" id="PF02769">
    <property type="entry name" value="AIRS_C"/>
    <property type="match status" value="1"/>
</dbReference>
<dbReference type="InterPro" id="IPR010918">
    <property type="entry name" value="PurM-like_C_dom"/>
</dbReference>
<evidence type="ECO:0000256" key="3">
    <source>
        <dbReference type="ARBA" id="ARBA00010280"/>
    </source>
</evidence>
<proteinExistence type="inferred from homology"/>
<organism evidence="19 20">
    <name type="scientific">Actinoplanes italicus</name>
    <dbReference type="NCBI Taxonomy" id="113567"/>
    <lineage>
        <taxon>Bacteria</taxon>
        <taxon>Bacillati</taxon>
        <taxon>Actinomycetota</taxon>
        <taxon>Actinomycetes</taxon>
        <taxon>Micromonosporales</taxon>
        <taxon>Micromonosporaceae</taxon>
        <taxon>Actinoplanes</taxon>
    </lineage>
</organism>
<evidence type="ECO:0000256" key="16">
    <source>
        <dbReference type="SAM" id="MobiDB-lite"/>
    </source>
</evidence>
<evidence type="ECO:0000256" key="2">
    <source>
        <dbReference type="ARBA" id="ARBA00004686"/>
    </source>
</evidence>
<evidence type="ECO:0000256" key="10">
    <source>
        <dbReference type="ARBA" id="ARBA00022840"/>
    </source>
</evidence>
<dbReference type="GO" id="GO:0005524">
    <property type="term" value="F:ATP binding"/>
    <property type="evidence" value="ECO:0007669"/>
    <property type="project" value="UniProtKB-KW"/>
</dbReference>
<evidence type="ECO:0000256" key="11">
    <source>
        <dbReference type="ARBA" id="ARBA00031908"/>
    </source>
</evidence>